<accession>A0A9P9D655</accession>
<dbReference type="OrthoDB" id="5986190at2759"/>
<protein>
    <recommendedName>
        <fullName evidence="2">Clr5 domain-containing protein</fullName>
    </recommendedName>
</protein>
<comment type="caution">
    <text evidence="3">The sequence shown here is derived from an EMBL/GenBank/DDBJ whole genome shotgun (WGS) entry which is preliminary data.</text>
</comment>
<feature type="domain" description="Clr5" evidence="2">
    <location>
        <begin position="117"/>
        <end position="169"/>
    </location>
</feature>
<feature type="region of interest" description="Disordered" evidence="1">
    <location>
        <begin position="74"/>
        <end position="115"/>
    </location>
</feature>
<evidence type="ECO:0000313" key="4">
    <source>
        <dbReference type="Proteomes" id="UP000700596"/>
    </source>
</evidence>
<reference evidence="3" key="1">
    <citation type="journal article" date="2021" name="Nat. Commun.">
        <title>Genetic determinants of endophytism in the Arabidopsis root mycobiome.</title>
        <authorList>
            <person name="Mesny F."/>
            <person name="Miyauchi S."/>
            <person name="Thiergart T."/>
            <person name="Pickel B."/>
            <person name="Atanasova L."/>
            <person name="Karlsson M."/>
            <person name="Huettel B."/>
            <person name="Barry K.W."/>
            <person name="Haridas S."/>
            <person name="Chen C."/>
            <person name="Bauer D."/>
            <person name="Andreopoulos W."/>
            <person name="Pangilinan J."/>
            <person name="LaButti K."/>
            <person name="Riley R."/>
            <person name="Lipzen A."/>
            <person name="Clum A."/>
            <person name="Drula E."/>
            <person name="Henrissat B."/>
            <person name="Kohler A."/>
            <person name="Grigoriev I.V."/>
            <person name="Martin F.M."/>
            <person name="Hacquard S."/>
        </authorList>
    </citation>
    <scope>NUCLEOTIDE SEQUENCE</scope>
    <source>
        <strain evidence="3">MPI-CAGE-CH-0243</strain>
    </source>
</reference>
<sequence length="894" mass="100147">MGEARGALEMDLLAGNPPSLSRVDLSYTQQGYYIAQQAHEPYGSHSVLSGSAVQMQALDEQVIVKQGQLSHSFDPSPALHINEPHNAESFGDTQTTSALTIGPPSRPRKRKAPTLRASAWEPYKARIIELHTIQGLPLKKVKERIEEEFSFTAEIRQYRTRISQWGKDKNIKPQEMRAIVRKRQQRNLVDVERSELVFEIRGDPVEPQKIDRWMKRNGVPESLLYAPSPAALGCRTVSERGSSFPSPAYSVTTPVFSPGGIASVAQSPLMFSPALSIASIVQPQSSVFNGQSPAFTYQSLPAYPIHSLATLNASHGLLDIAVGSTQYRYRQKDEERLLEELSRAEILFGNGHSETLDVLFTLGNVLKDQGRYKSAEGVSLRLVKGYQIAGGNNDVNTLKALELLGQVLARQGLYSKAEKLHQRTLESKKAILGDEHPSTLASIGNLALTYRNQGRWKEAEELEVQVMETSKRVLGDEHPSTLASIGNLASTYCNQGQWKKAEELEVQVMETKKRVLGDEHPDTLASIGNLASTYMNQGQWKEAEELNVQVMETSKRVLGDEHPDTLTSIGNLASTYRNQGRWKKAEELEVQVMETSKRVLGDEHPSTLASIGNLASTYWNQGRWKKTEELEVQVMEIRKRVLGDEHPSTLTSINNLASTYRNQGRWKEAEELDVQVMEMRKRVLGDEHPDTLASIGNLASTYRNQGQWKEAEELEVQVIETKKRVLGDEHPSTLTSIGNLASTYWNQGWWKEAEELEVQVMEASKRVLGDEHPSTLTSMNNLAITLKSLGHHDRAISTMHTCVRLRMQVLSANHPRTVSSLDMLNTWRMEMTGVTDDCFNSKGSRGYRVSICAQFLRSQWYFAGNSLGSMAVERRTRTAARDRRQHIALDSPHK</sequence>
<dbReference type="SUPFAM" id="SSF48452">
    <property type="entry name" value="TPR-like"/>
    <property type="match status" value="4"/>
</dbReference>
<dbReference type="Pfam" id="PF13374">
    <property type="entry name" value="TPR_10"/>
    <property type="match status" value="2"/>
</dbReference>
<gene>
    <name evidence="3" type="ORF">B0J11DRAFT_572773</name>
</gene>
<dbReference type="InterPro" id="IPR053137">
    <property type="entry name" value="NLR-like"/>
</dbReference>
<dbReference type="PANTHER" id="PTHR46082:SF11">
    <property type="entry name" value="AAA+ ATPASE DOMAIN-CONTAINING PROTEIN-RELATED"/>
    <property type="match status" value="1"/>
</dbReference>
<evidence type="ECO:0000256" key="1">
    <source>
        <dbReference type="SAM" id="MobiDB-lite"/>
    </source>
</evidence>
<proteinExistence type="predicted"/>
<organism evidence="3 4">
    <name type="scientific">Dendryphion nanum</name>
    <dbReference type="NCBI Taxonomy" id="256645"/>
    <lineage>
        <taxon>Eukaryota</taxon>
        <taxon>Fungi</taxon>
        <taxon>Dikarya</taxon>
        <taxon>Ascomycota</taxon>
        <taxon>Pezizomycotina</taxon>
        <taxon>Dothideomycetes</taxon>
        <taxon>Pleosporomycetidae</taxon>
        <taxon>Pleosporales</taxon>
        <taxon>Torulaceae</taxon>
        <taxon>Dendryphion</taxon>
    </lineage>
</organism>
<dbReference type="InterPro" id="IPR025676">
    <property type="entry name" value="Clr5_dom"/>
</dbReference>
<evidence type="ECO:0000313" key="3">
    <source>
        <dbReference type="EMBL" id="KAH7113304.1"/>
    </source>
</evidence>
<evidence type="ECO:0000259" key="2">
    <source>
        <dbReference type="Pfam" id="PF14420"/>
    </source>
</evidence>
<keyword evidence="4" id="KW-1185">Reference proteome</keyword>
<name>A0A9P9D655_9PLEO</name>
<dbReference type="Proteomes" id="UP000700596">
    <property type="component" value="Unassembled WGS sequence"/>
</dbReference>
<dbReference type="EMBL" id="JAGMWT010000019">
    <property type="protein sequence ID" value="KAH7113304.1"/>
    <property type="molecule type" value="Genomic_DNA"/>
</dbReference>
<dbReference type="Gene3D" id="1.25.40.10">
    <property type="entry name" value="Tetratricopeptide repeat domain"/>
    <property type="match status" value="3"/>
</dbReference>
<dbReference type="InterPro" id="IPR011990">
    <property type="entry name" value="TPR-like_helical_dom_sf"/>
</dbReference>
<dbReference type="AlphaFoldDB" id="A0A9P9D655"/>
<dbReference type="PANTHER" id="PTHR46082">
    <property type="entry name" value="ATP/GTP-BINDING PROTEIN-RELATED"/>
    <property type="match status" value="1"/>
</dbReference>
<dbReference type="Pfam" id="PF14420">
    <property type="entry name" value="Clr5"/>
    <property type="match status" value="1"/>
</dbReference>
<dbReference type="Pfam" id="PF13424">
    <property type="entry name" value="TPR_12"/>
    <property type="match status" value="4"/>
</dbReference>
<dbReference type="PRINTS" id="PR00381">
    <property type="entry name" value="KINESINLIGHT"/>
</dbReference>